<reference evidence="1" key="1">
    <citation type="journal article" date="2014" name="Int. J. Syst. Evol. Microbiol.">
        <title>Complete genome sequence of Corynebacterium casei LMG S-19264T (=DSM 44701T), isolated from a smear-ripened cheese.</title>
        <authorList>
            <consortium name="US DOE Joint Genome Institute (JGI-PGF)"/>
            <person name="Walter F."/>
            <person name="Albersmeier A."/>
            <person name="Kalinowski J."/>
            <person name="Ruckert C."/>
        </authorList>
    </citation>
    <scope>NUCLEOTIDE SEQUENCE</scope>
    <source>
        <strain evidence="1">CGMCC 1.6293</strain>
    </source>
</reference>
<sequence>MRSLIGLAALALLPACMRGDMTLDFESPEVVVARSAIDLTLPMLDAFGMGADGVCGAGKATETAQGVTCRSVKRNDVAEVIAGRVDFGGFGGEMDLTGIVTTERIRSDRIRVSVDVAALVDAVRAVDPAGYGAFLHEASDGDVQGLILRVRGGEIVGTTGQLSEDGEEARIFIRASVFQAPDPDISGYFITLLKFPGDCLIDLFCD</sequence>
<evidence type="ECO:0000313" key="1">
    <source>
        <dbReference type="EMBL" id="GGM00078.1"/>
    </source>
</evidence>
<reference evidence="1" key="2">
    <citation type="submission" date="2020-09" db="EMBL/GenBank/DDBJ databases">
        <authorList>
            <person name="Sun Q."/>
            <person name="Zhou Y."/>
        </authorList>
    </citation>
    <scope>NUCLEOTIDE SEQUENCE</scope>
    <source>
        <strain evidence="1">CGMCC 1.6293</strain>
    </source>
</reference>
<comment type="caution">
    <text evidence="1">The sequence shown here is derived from an EMBL/GenBank/DDBJ whole genome shotgun (WGS) entry which is preliminary data.</text>
</comment>
<proteinExistence type="predicted"/>
<dbReference type="AlphaFoldDB" id="A0A917WFT5"/>
<protein>
    <submittedName>
        <fullName evidence="1">Uncharacterized protein</fullName>
    </submittedName>
</protein>
<organism evidence="1 2">
    <name type="scientific">Pseudooceanicola nanhaiensis</name>
    <dbReference type="NCBI Taxonomy" id="375761"/>
    <lineage>
        <taxon>Bacteria</taxon>
        <taxon>Pseudomonadati</taxon>
        <taxon>Pseudomonadota</taxon>
        <taxon>Alphaproteobacteria</taxon>
        <taxon>Rhodobacterales</taxon>
        <taxon>Paracoccaceae</taxon>
        <taxon>Pseudooceanicola</taxon>
    </lineage>
</organism>
<dbReference type="EMBL" id="BMLF01000001">
    <property type="protein sequence ID" value="GGM00078.1"/>
    <property type="molecule type" value="Genomic_DNA"/>
</dbReference>
<gene>
    <name evidence="1" type="ORF">GCM10011534_22380</name>
</gene>
<accession>A0A917WFT5</accession>
<name>A0A917WFT5_9RHOB</name>
<dbReference type="RefSeq" id="WP_028287869.1">
    <property type="nucleotide sequence ID" value="NZ_BMLF01000001.1"/>
</dbReference>
<evidence type="ECO:0000313" key="2">
    <source>
        <dbReference type="Proteomes" id="UP000649829"/>
    </source>
</evidence>
<keyword evidence="2" id="KW-1185">Reference proteome</keyword>
<dbReference type="Proteomes" id="UP000649829">
    <property type="component" value="Unassembled WGS sequence"/>
</dbReference>